<dbReference type="Pfam" id="PF21597">
    <property type="entry name" value="TetR_C_43"/>
    <property type="match status" value="1"/>
</dbReference>
<dbReference type="PRINTS" id="PR00455">
    <property type="entry name" value="HTHTETR"/>
</dbReference>
<dbReference type="Pfam" id="PF00440">
    <property type="entry name" value="TetR_N"/>
    <property type="match status" value="1"/>
</dbReference>
<dbReference type="PANTHER" id="PTHR30055">
    <property type="entry name" value="HTH-TYPE TRANSCRIPTIONAL REGULATOR RUTR"/>
    <property type="match status" value="1"/>
</dbReference>
<keyword evidence="7" id="KW-1185">Reference proteome</keyword>
<protein>
    <submittedName>
        <fullName evidence="6">TetR/AcrR family transcriptional regulator</fullName>
    </submittedName>
</protein>
<keyword evidence="2 4" id="KW-0238">DNA-binding</keyword>
<dbReference type="PROSITE" id="PS50977">
    <property type="entry name" value="HTH_TETR_2"/>
    <property type="match status" value="1"/>
</dbReference>
<evidence type="ECO:0000256" key="1">
    <source>
        <dbReference type="ARBA" id="ARBA00023015"/>
    </source>
</evidence>
<dbReference type="AlphaFoldDB" id="A0A9X1S3E1"/>
<dbReference type="InterPro" id="IPR001647">
    <property type="entry name" value="HTH_TetR"/>
</dbReference>
<keyword evidence="3" id="KW-0804">Transcription</keyword>
<evidence type="ECO:0000313" key="6">
    <source>
        <dbReference type="EMBL" id="MCC2031858.1"/>
    </source>
</evidence>
<accession>A0A9X1S3E1</accession>
<evidence type="ECO:0000256" key="3">
    <source>
        <dbReference type="ARBA" id="ARBA00023163"/>
    </source>
</evidence>
<dbReference type="PANTHER" id="PTHR30055:SF234">
    <property type="entry name" value="HTH-TYPE TRANSCRIPTIONAL REGULATOR BETI"/>
    <property type="match status" value="1"/>
</dbReference>
<dbReference type="Proteomes" id="UP001139354">
    <property type="component" value="Unassembled WGS sequence"/>
</dbReference>
<dbReference type="Gene3D" id="1.10.357.10">
    <property type="entry name" value="Tetracycline Repressor, domain 2"/>
    <property type="match status" value="1"/>
</dbReference>
<evidence type="ECO:0000313" key="7">
    <source>
        <dbReference type="Proteomes" id="UP001139354"/>
    </source>
</evidence>
<sequence length="185" mass="20754">MPRMLRSDAQDNRDRLLTAARELFSEQGLDVGMREVARRAEVGPATLYRRFPTRQDLIAEAFALEMQSCRQIVLDGCADPDPWRGFVSVVRRLTALNARNRGFVDAFMSADTPESSFTLHRRELLEMLEQLGRRARMEGSLRQDFVIGDLVLILRAGRGLASVPPSDRDAAASRFATLAVDAFRG</sequence>
<organism evidence="6 7">
    <name type="scientific">Microbacterium allomyrinae</name>
    <dbReference type="NCBI Taxonomy" id="2830666"/>
    <lineage>
        <taxon>Bacteria</taxon>
        <taxon>Bacillati</taxon>
        <taxon>Actinomycetota</taxon>
        <taxon>Actinomycetes</taxon>
        <taxon>Micrococcales</taxon>
        <taxon>Microbacteriaceae</taxon>
        <taxon>Microbacterium</taxon>
    </lineage>
</organism>
<dbReference type="InterPro" id="IPR050109">
    <property type="entry name" value="HTH-type_TetR-like_transc_reg"/>
</dbReference>
<proteinExistence type="predicted"/>
<feature type="DNA-binding region" description="H-T-H motif" evidence="4">
    <location>
        <begin position="32"/>
        <end position="51"/>
    </location>
</feature>
<keyword evidence="1" id="KW-0805">Transcription regulation</keyword>
<dbReference type="SUPFAM" id="SSF48498">
    <property type="entry name" value="Tetracyclin repressor-like, C-terminal domain"/>
    <property type="match status" value="1"/>
</dbReference>
<name>A0A9X1S3E1_9MICO</name>
<evidence type="ECO:0000259" key="5">
    <source>
        <dbReference type="PROSITE" id="PS50977"/>
    </source>
</evidence>
<gene>
    <name evidence="6" type="ORF">KEC57_06630</name>
</gene>
<comment type="caution">
    <text evidence="6">The sequence shown here is derived from an EMBL/GenBank/DDBJ whole genome shotgun (WGS) entry which is preliminary data.</text>
</comment>
<dbReference type="SUPFAM" id="SSF46689">
    <property type="entry name" value="Homeodomain-like"/>
    <property type="match status" value="1"/>
</dbReference>
<evidence type="ECO:0000256" key="2">
    <source>
        <dbReference type="ARBA" id="ARBA00023125"/>
    </source>
</evidence>
<dbReference type="InterPro" id="IPR009057">
    <property type="entry name" value="Homeodomain-like_sf"/>
</dbReference>
<dbReference type="EMBL" id="JAGTTN010000002">
    <property type="protein sequence ID" value="MCC2031858.1"/>
    <property type="molecule type" value="Genomic_DNA"/>
</dbReference>
<feature type="domain" description="HTH tetR-type" evidence="5">
    <location>
        <begin position="10"/>
        <end position="69"/>
    </location>
</feature>
<evidence type="ECO:0000256" key="4">
    <source>
        <dbReference type="PROSITE-ProRule" id="PRU00335"/>
    </source>
</evidence>
<dbReference type="InterPro" id="IPR049445">
    <property type="entry name" value="TetR_SbtR-like_C"/>
</dbReference>
<reference evidence="6" key="1">
    <citation type="submission" date="2021-04" db="EMBL/GenBank/DDBJ databases">
        <title>Microbacterium tenobrionis sp. nov. and Microbacterium allomyrinae sp. nov., isolated from larvae of Tenobrio molitor and Allomyrina dichotoma, respectively.</title>
        <authorList>
            <person name="Lee S.D."/>
        </authorList>
    </citation>
    <scope>NUCLEOTIDE SEQUENCE</scope>
    <source>
        <strain evidence="6">BWT-G7</strain>
    </source>
</reference>
<dbReference type="GO" id="GO:0003700">
    <property type="term" value="F:DNA-binding transcription factor activity"/>
    <property type="evidence" value="ECO:0007669"/>
    <property type="project" value="TreeGrafter"/>
</dbReference>
<dbReference type="InterPro" id="IPR036271">
    <property type="entry name" value="Tet_transcr_reg_TetR-rel_C_sf"/>
</dbReference>
<dbReference type="GO" id="GO:0000976">
    <property type="term" value="F:transcription cis-regulatory region binding"/>
    <property type="evidence" value="ECO:0007669"/>
    <property type="project" value="TreeGrafter"/>
</dbReference>